<dbReference type="InterPro" id="IPR027379">
    <property type="entry name" value="CLS_N"/>
</dbReference>
<keyword evidence="4 6" id="KW-1133">Transmembrane helix</keyword>
<dbReference type="AlphaFoldDB" id="A0A4Q7WMG8"/>
<feature type="domain" description="Cardiolipin synthase N-terminal" evidence="7">
    <location>
        <begin position="18"/>
        <end position="63"/>
    </location>
</feature>
<proteinExistence type="predicted"/>
<evidence type="ECO:0000256" key="5">
    <source>
        <dbReference type="ARBA" id="ARBA00023136"/>
    </source>
</evidence>
<gene>
    <name evidence="8" type="ORF">EV645_6431</name>
</gene>
<reference evidence="8 9" key="1">
    <citation type="journal article" date="2015" name="Stand. Genomic Sci.">
        <title>Genomic Encyclopedia of Bacterial and Archaeal Type Strains, Phase III: the genomes of soil and plant-associated and newly described type strains.</title>
        <authorList>
            <person name="Whitman W.B."/>
            <person name="Woyke T."/>
            <person name="Klenk H.P."/>
            <person name="Zhou Y."/>
            <person name="Lilburn T.G."/>
            <person name="Beck B.J."/>
            <person name="De Vos P."/>
            <person name="Vandamme P."/>
            <person name="Eisen J.A."/>
            <person name="Garrity G."/>
            <person name="Hugenholtz P."/>
            <person name="Kyrpides N.C."/>
        </authorList>
    </citation>
    <scope>NUCLEOTIDE SEQUENCE [LARGE SCALE GENOMIC DNA]</scope>
    <source>
        <strain evidence="8 9">VKM Ac-2540</strain>
    </source>
</reference>
<evidence type="ECO:0000256" key="3">
    <source>
        <dbReference type="ARBA" id="ARBA00022692"/>
    </source>
</evidence>
<name>A0A4Q7WMG8_9ACTN</name>
<evidence type="ECO:0000313" key="9">
    <source>
        <dbReference type="Proteomes" id="UP000292027"/>
    </source>
</evidence>
<evidence type="ECO:0000256" key="2">
    <source>
        <dbReference type="ARBA" id="ARBA00022475"/>
    </source>
</evidence>
<sequence>MSFWDIVWFIIISFAFVAYLMMLFSIITDLFRDSETSGWVKAIWLVALLFFPFVTALIYVIARGKGMARRTAASHADLQRQQDDYIKQVAGAASPADQIAQASSLLDTGKISQAEFDALKAKALAA</sequence>
<keyword evidence="9" id="KW-1185">Reference proteome</keyword>
<keyword evidence="3 6" id="KW-0812">Transmembrane</keyword>
<evidence type="ECO:0000313" key="8">
    <source>
        <dbReference type="EMBL" id="RZU11271.1"/>
    </source>
</evidence>
<feature type="transmembrane region" description="Helical" evidence="6">
    <location>
        <begin position="7"/>
        <end position="27"/>
    </location>
</feature>
<dbReference type="GO" id="GO:0005886">
    <property type="term" value="C:plasma membrane"/>
    <property type="evidence" value="ECO:0007669"/>
    <property type="project" value="UniProtKB-SubCell"/>
</dbReference>
<protein>
    <submittedName>
        <fullName evidence="8">Phospholipase D-like protein</fullName>
    </submittedName>
</protein>
<dbReference type="OrthoDB" id="7596142at2"/>
<evidence type="ECO:0000256" key="4">
    <source>
        <dbReference type="ARBA" id="ARBA00022989"/>
    </source>
</evidence>
<accession>A0A4Q7WMG8</accession>
<dbReference type="RefSeq" id="WP_130447732.1">
    <property type="nucleotide sequence ID" value="NZ_SHKR01000015.1"/>
</dbReference>
<dbReference type="Proteomes" id="UP000292027">
    <property type="component" value="Unassembled WGS sequence"/>
</dbReference>
<keyword evidence="5 6" id="KW-0472">Membrane</keyword>
<dbReference type="Pfam" id="PF13396">
    <property type="entry name" value="PLDc_N"/>
    <property type="match status" value="1"/>
</dbReference>
<feature type="transmembrane region" description="Helical" evidence="6">
    <location>
        <begin position="39"/>
        <end position="62"/>
    </location>
</feature>
<comment type="caution">
    <text evidence="8">The sequence shown here is derived from an EMBL/GenBank/DDBJ whole genome shotgun (WGS) entry which is preliminary data.</text>
</comment>
<organism evidence="8 9">
    <name type="scientific">Kribbella rubisoli</name>
    <dbReference type="NCBI Taxonomy" id="3075929"/>
    <lineage>
        <taxon>Bacteria</taxon>
        <taxon>Bacillati</taxon>
        <taxon>Actinomycetota</taxon>
        <taxon>Actinomycetes</taxon>
        <taxon>Propionibacteriales</taxon>
        <taxon>Kribbellaceae</taxon>
        <taxon>Kribbella</taxon>
    </lineage>
</organism>
<evidence type="ECO:0000256" key="1">
    <source>
        <dbReference type="ARBA" id="ARBA00004651"/>
    </source>
</evidence>
<keyword evidence="2" id="KW-1003">Cell membrane</keyword>
<comment type="subcellular location">
    <subcellularLocation>
        <location evidence="1">Cell membrane</location>
        <topology evidence="1">Multi-pass membrane protein</topology>
    </subcellularLocation>
</comment>
<evidence type="ECO:0000259" key="7">
    <source>
        <dbReference type="Pfam" id="PF13396"/>
    </source>
</evidence>
<evidence type="ECO:0000256" key="6">
    <source>
        <dbReference type="SAM" id="Phobius"/>
    </source>
</evidence>
<dbReference type="EMBL" id="SHKR01000015">
    <property type="protein sequence ID" value="RZU11271.1"/>
    <property type="molecule type" value="Genomic_DNA"/>
</dbReference>